<evidence type="ECO:0008006" key="3">
    <source>
        <dbReference type="Google" id="ProtNLM"/>
    </source>
</evidence>
<keyword evidence="2" id="KW-1185">Reference proteome</keyword>
<organism evidence="1 2">
    <name type="scientific">Ureibacillus thermosphaericus</name>
    <dbReference type="NCBI Taxonomy" id="51173"/>
    <lineage>
        <taxon>Bacteria</taxon>
        <taxon>Bacillati</taxon>
        <taxon>Bacillota</taxon>
        <taxon>Bacilli</taxon>
        <taxon>Bacillales</taxon>
        <taxon>Caryophanaceae</taxon>
        <taxon>Ureibacillus</taxon>
    </lineage>
</organism>
<protein>
    <recommendedName>
        <fullName evidence="3">DUF3800 domain-containing protein</fullName>
    </recommendedName>
</protein>
<dbReference type="Proteomes" id="UP000557217">
    <property type="component" value="Unassembled WGS sequence"/>
</dbReference>
<dbReference type="InterPro" id="IPR024524">
    <property type="entry name" value="DUF3800"/>
</dbReference>
<sequence>MKYYLFLDDSGQLHKNYPLGKHFVYGGLLIKESEYHRINQNYKKLVKKIKQEKVIEGELKTSQMDIPTRRRLLKRLSKYPCVQVFVTVDVSKLVRINFNNKKDVVRYKNHIIRRLIEKLINLNKIPKQCELIEVNIDNQNIAHSSIDSLEDHLFNYFNEDNYYYIHRQYDTTSFKSDFKVNYRDSKSNYMIQAADLLANTEFNALEKDPRIRNVYKSGYVVLRLP</sequence>
<dbReference type="RefSeq" id="WP_168411999.1">
    <property type="nucleotide sequence ID" value="NZ_JAAXPW010000006.1"/>
</dbReference>
<dbReference type="AlphaFoldDB" id="A0A840PSL2"/>
<comment type="caution">
    <text evidence="1">The sequence shown here is derived from an EMBL/GenBank/DDBJ whole genome shotgun (WGS) entry which is preliminary data.</text>
</comment>
<dbReference type="EMBL" id="JACHGZ010000004">
    <property type="protein sequence ID" value="MBB5148154.1"/>
    <property type="molecule type" value="Genomic_DNA"/>
</dbReference>
<reference evidence="1 2" key="1">
    <citation type="submission" date="2020-08" db="EMBL/GenBank/DDBJ databases">
        <title>Genomic Encyclopedia of Type Strains, Phase IV (KMG-IV): sequencing the most valuable type-strain genomes for metagenomic binning, comparative biology and taxonomic classification.</title>
        <authorList>
            <person name="Goeker M."/>
        </authorList>
    </citation>
    <scope>NUCLEOTIDE SEQUENCE [LARGE SCALE GENOMIC DNA]</scope>
    <source>
        <strain evidence="1 2">DSM 10633</strain>
    </source>
</reference>
<name>A0A840PSL2_URETH</name>
<gene>
    <name evidence="1" type="ORF">HNR36_000539</name>
</gene>
<proteinExistence type="predicted"/>
<evidence type="ECO:0000313" key="2">
    <source>
        <dbReference type="Proteomes" id="UP000557217"/>
    </source>
</evidence>
<accession>A0A840PSL2</accession>
<evidence type="ECO:0000313" key="1">
    <source>
        <dbReference type="EMBL" id="MBB5148154.1"/>
    </source>
</evidence>
<dbReference type="Pfam" id="PF12686">
    <property type="entry name" value="DUF3800"/>
    <property type="match status" value="1"/>
</dbReference>